<name>A0A409Y0R4_9AGAR</name>
<dbReference type="Proteomes" id="UP000284706">
    <property type="component" value="Unassembled WGS sequence"/>
</dbReference>
<feature type="compositionally biased region" description="Basic and acidic residues" evidence="1">
    <location>
        <begin position="1"/>
        <end position="14"/>
    </location>
</feature>
<reference evidence="2 3" key="1">
    <citation type="journal article" date="2018" name="Evol. Lett.">
        <title>Horizontal gene cluster transfer increased hallucinogenic mushroom diversity.</title>
        <authorList>
            <person name="Reynolds H.T."/>
            <person name="Vijayakumar V."/>
            <person name="Gluck-Thaler E."/>
            <person name="Korotkin H.B."/>
            <person name="Matheny P.B."/>
            <person name="Slot J.C."/>
        </authorList>
    </citation>
    <scope>NUCLEOTIDE SEQUENCE [LARGE SCALE GENOMIC DNA]</scope>
    <source>
        <strain evidence="2 3">SRW20</strain>
    </source>
</reference>
<feature type="compositionally biased region" description="Acidic residues" evidence="1">
    <location>
        <begin position="140"/>
        <end position="153"/>
    </location>
</feature>
<feature type="region of interest" description="Disordered" evidence="1">
    <location>
        <begin position="1"/>
        <end position="26"/>
    </location>
</feature>
<evidence type="ECO:0000313" key="2">
    <source>
        <dbReference type="EMBL" id="PPQ96571.1"/>
    </source>
</evidence>
<dbReference type="AlphaFoldDB" id="A0A409Y0R4"/>
<organism evidence="2 3">
    <name type="scientific">Gymnopilus dilepis</name>
    <dbReference type="NCBI Taxonomy" id="231916"/>
    <lineage>
        <taxon>Eukaryota</taxon>
        <taxon>Fungi</taxon>
        <taxon>Dikarya</taxon>
        <taxon>Basidiomycota</taxon>
        <taxon>Agaricomycotina</taxon>
        <taxon>Agaricomycetes</taxon>
        <taxon>Agaricomycetidae</taxon>
        <taxon>Agaricales</taxon>
        <taxon>Agaricineae</taxon>
        <taxon>Hymenogastraceae</taxon>
        <taxon>Gymnopilus</taxon>
    </lineage>
</organism>
<accession>A0A409Y0R4</accession>
<feature type="compositionally biased region" description="Basic and acidic residues" evidence="1">
    <location>
        <begin position="70"/>
        <end position="84"/>
    </location>
</feature>
<evidence type="ECO:0000313" key="3">
    <source>
        <dbReference type="Proteomes" id="UP000284706"/>
    </source>
</evidence>
<keyword evidence="3" id="KW-1185">Reference proteome</keyword>
<gene>
    <name evidence="2" type="ORF">CVT26_006300</name>
</gene>
<comment type="caution">
    <text evidence="2">The sequence shown here is derived from an EMBL/GenBank/DDBJ whole genome shotgun (WGS) entry which is preliminary data.</text>
</comment>
<dbReference type="EMBL" id="NHYE01001352">
    <property type="protein sequence ID" value="PPQ96571.1"/>
    <property type="molecule type" value="Genomic_DNA"/>
</dbReference>
<feature type="region of interest" description="Disordered" evidence="1">
    <location>
        <begin position="133"/>
        <end position="153"/>
    </location>
</feature>
<evidence type="ECO:0000256" key="1">
    <source>
        <dbReference type="SAM" id="MobiDB-lite"/>
    </source>
</evidence>
<feature type="region of interest" description="Disordered" evidence="1">
    <location>
        <begin position="64"/>
        <end position="84"/>
    </location>
</feature>
<dbReference type="InParanoid" id="A0A409Y0R4"/>
<protein>
    <submittedName>
        <fullName evidence="2">Uncharacterized protein</fullName>
    </submittedName>
</protein>
<proteinExistence type="predicted"/>
<sequence length="153" mass="17583">MAWEERKKRARQEAKPPSVASANPPYKEEIIRFMHMPEITREDGKNGDLQEVIPADVKRLEIGGPPRVANKFDGERDDRRSVRHDNIIPTSATVVECRCLDMPQKFIFNYDVVPLTAQLVHNIYRIWSGEEGGQRRMVGDDDSDVDFDDGEEE</sequence>